<keyword evidence="4" id="KW-0949">S-adenosyl-L-methionine</keyword>
<dbReference type="InterPro" id="IPR029063">
    <property type="entry name" value="SAM-dependent_MTases_sf"/>
</dbReference>
<proteinExistence type="predicted"/>
<organism evidence="9 10">
    <name type="scientific">Actinomortierella ambigua</name>
    <dbReference type="NCBI Taxonomy" id="1343610"/>
    <lineage>
        <taxon>Eukaryota</taxon>
        <taxon>Fungi</taxon>
        <taxon>Fungi incertae sedis</taxon>
        <taxon>Mucoromycota</taxon>
        <taxon>Mortierellomycotina</taxon>
        <taxon>Mortierellomycetes</taxon>
        <taxon>Mortierellales</taxon>
        <taxon>Mortierellaceae</taxon>
        <taxon>Actinomortierella</taxon>
    </lineage>
</organism>
<feature type="domain" description="SAM-dependent methyltransferase TRM5/TYW2-type" evidence="8">
    <location>
        <begin position="99"/>
        <end position="407"/>
    </location>
</feature>
<dbReference type="PANTHER" id="PTHR23245">
    <property type="entry name" value="TRNA METHYLTRANSFERASE"/>
    <property type="match status" value="1"/>
</dbReference>
<dbReference type="EMBL" id="JAAAJB010000348">
    <property type="protein sequence ID" value="KAG0257764.1"/>
    <property type="molecule type" value="Genomic_DNA"/>
</dbReference>
<dbReference type="PANTHER" id="PTHR23245:SF25">
    <property type="entry name" value="TRNA WYBUTOSINE-SYNTHESIZING PROTEIN 2 HOMOLOG"/>
    <property type="match status" value="1"/>
</dbReference>
<feature type="region of interest" description="Disordered" evidence="7">
    <location>
        <begin position="259"/>
        <end position="288"/>
    </location>
</feature>
<evidence type="ECO:0000256" key="6">
    <source>
        <dbReference type="ARBA" id="ARBA00049400"/>
    </source>
</evidence>
<dbReference type="OrthoDB" id="2426810at2759"/>
<evidence type="ECO:0000256" key="7">
    <source>
        <dbReference type="SAM" id="MobiDB-lite"/>
    </source>
</evidence>
<dbReference type="PIRSF" id="PIRSF038972">
    <property type="entry name" value="Trm12"/>
    <property type="match status" value="1"/>
</dbReference>
<dbReference type="AlphaFoldDB" id="A0A9P6Q0F3"/>
<dbReference type="InterPro" id="IPR030382">
    <property type="entry name" value="MeTrfase_TRM5/TYW2"/>
</dbReference>
<keyword evidence="3" id="KW-0808">Transferase</keyword>
<dbReference type="InterPro" id="IPR026274">
    <property type="entry name" value="tRNA_wybutosine_synth_prot_2"/>
</dbReference>
<comment type="catalytic activity">
    <reaction evidence="6">
        <text>4-demethylwyosine(37) in tRNA(Phe) + S-adenosyl-L-methionine = 4-demethyl-7-[(3S)-3-amino-3-carboxypropyl]wyosine(37) in tRNA(Phe) + S-methyl-5'-thioadenosine + H(+)</text>
        <dbReference type="Rhea" id="RHEA:36355"/>
        <dbReference type="Rhea" id="RHEA-COMP:10164"/>
        <dbReference type="Rhea" id="RHEA-COMP:10378"/>
        <dbReference type="ChEBI" id="CHEBI:15378"/>
        <dbReference type="ChEBI" id="CHEBI:17509"/>
        <dbReference type="ChEBI" id="CHEBI:59789"/>
        <dbReference type="ChEBI" id="CHEBI:64315"/>
        <dbReference type="ChEBI" id="CHEBI:73550"/>
        <dbReference type="EC" id="2.5.1.114"/>
    </reaction>
</comment>
<evidence type="ECO:0000256" key="2">
    <source>
        <dbReference type="ARBA" id="ARBA00012265"/>
    </source>
</evidence>
<feature type="compositionally biased region" description="Low complexity" evidence="7">
    <location>
        <begin position="259"/>
        <end position="285"/>
    </location>
</feature>
<dbReference type="PROSITE" id="PS51684">
    <property type="entry name" value="SAM_MT_TRM5_TYW2"/>
    <property type="match status" value="1"/>
</dbReference>
<protein>
    <recommendedName>
        <fullName evidence="2">tRNA(Phe) (4-demethylwyosine(37)-C(7)) aminocarboxypropyltransferase</fullName>
        <ecNumber evidence="2">2.5.1.114</ecNumber>
    </recommendedName>
</protein>
<dbReference type="GO" id="GO:0030488">
    <property type="term" value="P:tRNA methylation"/>
    <property type="evidence" value="ECO:0007669"/>
    <property type="project" value="TreeGrafter"/>
</dbReference>
<evidence type="ECO:0000256" key="3">
    <source>
        <dbReference type="ARBA" id="ARBA00022679"/>
    </source>
</evidence>
<keyword evidence="10" id="KW-1185">Reference proteome</keyword>
<dbReference type="EC" id="2.5.1.114" evidence="2"/>
<evidence type="ECO:0000256" key="5">
    <source>
        <dbReference type="ARBA" id="ARBA00022694"/>
    </source>
</evidence>
<keyword evidence="5" id="KW-0819">tRNA processing</keyword>
<evidence type="ECO:0000256" key="1">
    <source>
        <dbReference type="ARBA" id="ARBA00004797"/>
    </source>
</evidence>
<feature type="region of interest" description="Disordered" evidence="7">
    <location>
        <begin position="119"/>
        <end position="138"/>
    </location>
</feature>
<dbReference type="GO" id="GO:0005737">
    <property type="term" value="C:cytoplasm"/>
    <property type="evidence" value="ECO:0007669"/>
    <property type="project" value="TreeGrafter"/>
</dbReference>
<gene>
    <name evidence="9" type="ORF">DFQ27_004946</name>
</gene>
<dbReference type="GO" id="GO:0031591">
    <property type="term" value="P:wybutosine biosynthetic process"/>
    <property type="evidence" value="ECO:0007669"/>
    <property type="project" value="InterPro"/>
</dbReference>
<evidence type="ECO:0000313" key="10">
    <source>
        <dbReference type="Proteomes" id="UP000807716"/>
    </source>
</evidence>
<evidence type="ECO:0000256" key="4">
    <source>
        <dbReference type="ARBA" id="ARBA00022691"/>
    </source>
</evidence>
<dbReference type="Proteomes" id="UP000807716">
    <property type="component" value="Unassembled WGS sequence"/>
</dbReference>
<dbReference type="GO" id="GO:0102522">
    <property type="term" value="F:tRNA 4-demethylwyosine alpha-amino-alpha-carboxypropyltransferase activity"/>
    <property type="evidence" value="ECO:0007669"/>
    <property type="project" value="UniProtKB-EC"/>
</dbReference>
<reference evidence="9" key="1">
    <citation type="journal article" date="2020" name="Fungal Divers.">
        <title>Resolving the Mortierellaceae phylogeny through synthesis of multi-gene phylogenetics and phylogenomics.</title>
        <authorList>
            <person name="Vandepol N."/>
            <person name="Liber J."/>
            <person name="Desiro A."/>
            <person name="Na H."/>
            <person name="Kennedy M."/>
            <person name="Barry K."/>
            <person name="Grigoriev I.V."/>
            <person name="Miller A.N."/>
            <person name="O'Donnell K."/>
            <person name="Stajich J.E."/>
            <person name="Bonito G."/>
        </authorList>
    </citation>
    <scope>NUCLEOTIDE SEQUENCE</scope>
    <source>
        <strain evidence="9">BC1065</strain>
    </source>
</reference>
<dbReference type="SUPFAM" id="SSF53335">
    <property type="entry name" value="S-adenosyl-L-methionine-dependent methyltransferases"/>
    <property type="match status" value="1"/>
</dbReference>
<sequence length="410" mass="46345">MLEALPQKWEHYSDFTLLPPNAFLSEPWPQVLHQIIHLDYQQPSPAAKPLSRIQQLEAILQDALQSTHIARKAIIPVQDLLRRPKIRPLAGDWGVHNRFKTFVEDSHLLIEHSPVASLPPSSSCPSREIKESVPGEGTVAPKDIDEDLDFRGAYWAMTSQNHVWYSWAPMFTMFSAGNITEKERVAHSRAIFDARDKVVVDLYAGIGYFTLVYLVHAGARIVHACEWNPWSVEGLCRGATKNGIEWEVTQDSTQVISAPSISLPSTTTTTTAASSSSSHPAPTKPKSTRLGKLQVYPGDNASWIRCFENTAHHVNLGLIPSSEQGWVLAVRALCPIQGGFLHVHQNVRQGEEPEFERRLIDELHRLFDIWKLQQQQGKWDIHVRHVECVKSFAPMVYHYVFDVECRPPQP</sequence>
<dbReference type="Gene3D" id="3.40.50.150">
    <property type="entry name" value="Vaccinia Virus protein VP39"/>
    <property type="match status" value="1"/>
</dbReference>
<comment type="pathway">
    <text evidence="1">tRNA modification; wybutosine-tRNA(Phe) biosynthesis.</text>
</comment>
<dbReference type="GO" id="GO:0008757">
    <property type="term" value="F:S-adenosylmethionine-dependent methyltransferase activity"/>
    <property type="evidence" value="ECO:0007669"/>
    <property type="project" value="InterPro"/>
</dbReference>
<evidence type="ECO:0000313" key="9">
    <source>
        <dbReference type="EMBL" id="KAG0257764.1"/>
    </source>
</evidence>
<dbReference type="InterPro" id="IPR056743">
    <property type="entry name" value="TRM5-TYW2-like_MTfase"/>
</dbReference>
<name>A0A9P6Q0F3_9FUNG</name>
<dbReference type="Pfam" id="PF02475">
    <property type="entry name" value="TRM5-TYW2_MTfase"/>
    <property type="match status" value="1"/>
</dbReference>
<evidence type="ECO:0000259" key="8">
    <source>
        <dbReference type="PROSITE" id="PS51684"/>
    </source>
</evidence>
<comment type="caution">
    <text evidence="9">The sequence shown here is derived from an EMBL/GenBank/DDBJ whole genome shotgun (WGS) entry which is preliminary data.</text>
</comment>
<dbReference type="GO" id="GO:0008175">
    <property type="term" value="F:tRNA methyltransferase activity"/>
    <property type="evidence" value="ECO:0007669"/>
    <property type="project" value="TreeGrafter"/>
</dbReference>
<accession>A0A9P6Q0F3</accession>